<evidence type="ECO:0000256" key="1">
    <source>
        <dbReference type="SAM" id="SignalP"/>
    </source>
</evidence>
<protein>
    <submittedName>
        <fullName evidence="2">Uncharacterized protein</fullName>
    </submittedName>
</protein>
<evidence type="ECO:0000313" key="2">
    <source>
        <dbReference type="EMBL" id="SFD79418.1"/>
    </source>
</evidence>
<evidence type="ECO:0000313" key="3">
    <source>
        <dbReference type="Proteomes" id="UP000243950"/>
    </source>
</evidence>
<dbReference type="AlphaFoldDB" id="A0A1I1VBR8"/>
<name>A0A1I1VBR8_PSEOC</name>
<organism evidence="2 3">
    <name type="scientific">Pseudomonas straminea</name>
    <dbReference type="NCBI Taxonomy" id="47882"/>
    <lineage>
        <taxon>Bacteria</taxon>
        <taxon>Pseudomonadati</taxon>
        <taxon>Pseudomonadota</taxon>
        <taxon>Gammaproteobacteria</taxon>
        <taxon>Pseudomonadales</taxon>
        <taxon>Pseudomonadaceae</taxon>
        <taxon>Phytopseudomonas</taxon>
    </lineage>
</organism>
<feature type="signal peptide" evidence="1">
    <location>
        <begin position="1"/>
        <end position="21"/>
    </location>
</feature>
<sequence>MDMKKIAVMIAALLASVSVSACPLSECMPELAGSNEDKAYVVAMGKDWFERMQDLKDPVQAMQHTALIASRLQVAMIQAENRALRRALETGKEPDFTSMRQLPSYQSLHDAIASDVLQVLTTGRMPQLDRLDQRIHASVLRSMIEEAAEELGQPRKPRRIIE</sequence>
<dbReference type="PROSITE" id="PS51257">
    <property type="entry name" value="PROKAR_LIPOPROTEIN"/>
    <property type="match status" value="1"/>
</dbReference>
<dbReference type="Proteomes" id="UP000243950">
    <property type="component" value="Unassembled WGS sequence"/>
</dbReference>
<feature type="chain" id="PRO_5017462786" evidence="1">
    <location>
        <begin position="22"/>
        <end position="162"/>
    </location>
</feature>
<gene>
    <name evidence="2" type="ORF">SAMN05216372_104159</name>
</gene>
<accession>A0A1I1VBR8</accession>
<keyword evidence="1" id="KW-0732">Signal</keyword>
<dbReference type="EMBL" id="FOMO01000004">
    <property type="protein sequence ID" value="SFD79418.1"/>
    <property type="molecule type" value="Genomic_DNA"/>
</dbReference>
<proteinExistence type="predicted"/>
<reference evidence="3" key="1">
    <citation type="submission" date="2016-10" db="EMBL/GenBank/DDBJ databases">
        <authorList>
            <person name="Varghese N."/>
            <person name="Submissions S."/>
        </authorList>
    </citation>
    <scope>NUCLEOTIDE SEQUENCE [LARGE SCALE GENOMIC DNA]</scope>
    <source>
        <strain evidence="3">JCM 2783</strain>
    </source>
</reference>
<keyword evidence="3" id="KW-1185">Reference proteome</keyword>
<dbReference type="RefSeq" id="WP_093503786.1">
    <property type="nucleotide sequence ID" value="NZ_BSSG01000003.1"/>
</dbReference>